<evidence type="ECO:0000256" key="1">
    <source>
        <dbReference type="SAM" id="Phobius"/>
    </source>
</evidence>
<dbReference type="Proteomes" id="UP000018747">
    <property type="component" value="Unassembled WGS sequence"/>
</dbReference>
<proteinExistence type="predicted"/>
<feature type="transmembrane region" description="Helical" evidence="1">
    <location>
        <begin position="12"/>
        <end position="35"/>
    </location>
</feature>
<evidence type="ECO:0000313" key="3">
    <source>
        <dbReference type="Proteomes" id="UP000018747"/>
    </source>
</evidence>
<sequence length="58" mass="7164">MFSIYKTKKYLYFIVMIRTKIVRMWICFYCGRFLGRSFFIPHSRRIEVRPMSGDIFVN</sequence>
<organism evidence="2 3">
    <name type="scientific">Leptospira alexanderi serovar Manhao 3 str. L 60</name>
    <dbReference type="NCBI Taxonomy" id="1049759"/>
    <lineage>
        <taxon>Bacteria</taxon>
        <taxon>Pseudomonadati</taxon>
        <taxon>Spirochaetota</taxon>
        <taxon>Spirochaetia</taxon>
        <taxon>Leptospirales</taxon>
        <taxon>Leptospiraceae</taxon>
        <taxon>Leptospira</taxon>
    </lineage>
</organism>
<accession>V6HV44</accession>
<keyword evidence="1" id="KW-0472">Membrane</keyword>
<dbReference type="AlphaFoldDB" id="V6HV44"/>
<keyword evidence="1" id="KW-0812">Transmembrane</keyword>
<reference evidence="2" key="1">
    <citation type="submission" date="2013-05" db="EMBL/GenBank/DDBJ databases">
        <authorList>
            <person name="Harkins D.M."/>
            <person name="Durkin A.S."/>
            <person name="Brinkac L.M."/>
            <person name="Haft D.H."/>
            <person name="Selengut J.D."/>
            <person name="Sanka R."/>
            <person name="DePew J."/>
            <person name="Purushe J."/>
            <person name="Hartskeerl R.A."/>
            <person name="Ahmed A."/>
            <person name="van der Linden H."/>
            <person name="Goris M.G.A."/>
            <person name="Vinetz J.M."/>
            <person name="Sutton G.G."/>
            <person name="Nierman W.C."/>
            <person name="Fouts D.E."/>
        </authorList>
    </citation>
    <scope>NUCLEOTIDE SEQUENCE [LARGE SCALE GENOMIC DNA]</scope>
    <source>
        <strain evidence="2">L 60</strain>
    </source>
</reference>
<comment type="caution">
    <text evidence="2">The sequence shown here is derived from an EMBL/GenBank/DDBJ whole genome shotgun (WGS) entry which is preliminary data.</text>
</comment>
<evidence type="ECO:0000313" key="2">
    <source>
        <dbReference type="EMBL" id="EQA60717.1"/>
    </source>
</evidence>
<gene>
    <name evidence="2" type="ORF">LEP1GSC062_1862</name>
</gene>
<keyword evidence="3" id="KW-1185">Reference proteome</keyword>
<keyword evidence="1" id="KW-1133">Transmembrane helix</keyword>
<protein>
    <submittedName>
        <fullName evidence="2">Uncharacterized protein</fullName>
    </submittedName>
</protein>
<name>V6HV44_9LEPT</name>
<dbReference type="EMBL" id="AHMT02000053">
    <property type="protein sequence ID" value="EQA60717.1"/>
    <property type="molecule type" value="Genomic_DNA"/>
</dbReference>